<dbReference type="PRINTS" id="PR01436">
    <property type="entry name" value="NADHDHGNASE2"/>
</dbReference>
<keyword evidence="8 18" id="KW-0812">Transmembrane</keyword>
<dbReference type="GO" id="GO:0005743">
    <property type="term" value="C:mitochondrial inner membrane"/>
    <property type="evidence" value="ECO:0007669"/>
    <property type="project" value="UniProtKB-SubCell"/>
</dbReference>
<evidence type="ECO:0000256" key="4">
    <source>
        <dbReference type="ARBA" id="ARBA00012944"/>
    </source>
</evidence>
<feature type="transmembrane region" description="Helical" evidence="18">
    <location>
        <begin position="6"/>
        <end position="29"/>
    </location>
</feature>
<keyword evidence="12 18" id="KW-1133">Transmembrane helix</keyword>
<evidence type="ECO:0000256" key="5">
    <source>
        <dbReference type="ARBA" id="ARBA00021008"/>
    </source>
</evidence>
<comment type="function">
    <text evidence="1">Core subunit of the mitochondrial membrane respiratory chain NADH dehydrogenase (Complex I) that is believed to belong to the minimal assembly required for catalysis. Complex I functions in the transfer of electrons from NADH to the respiratory chain. The immediate electron acceptor for the enzyme is believed to be ubiquinone.</text>
</comment>
<dbReference type="EC" id="7.1.1.2" evidence="4 18"/>
<evidence type="ECO:0000256" key="14">
    <source>
        <dbReference type="ARBA" id="ARBA00023075"/>
    </source>
</evidence>
<reference evidence="20" key="1">
    <citation type="submission" date="2012-01" db="EMBL/GenBank/DDBJ databases">
        <title>Mitochondrial genomes of three spider species.</title>
        <authorList>
            <person name="Podsiadlowski L."/>
            <person name="Arabi J."/>
            <person name="Fahrein K."/>
        </authorList>
    </citation>
    <scope>NUCLEOTIDE SEQUENCE</scope>
</reference>
<organism evidence="20">
    <name type="scientific">Liphistius erawan</name>
    <name type="common">Trapdoor spider</name>
    <dbReference type="NCBI Taxonomy" id="1155480"/>
    <lineage>
        <taxon>Eukaryota</taxon>
        <taxon>Metazoa</taxon>
        <taxon>Ecdysozoa</taxon>
        <taxon>Arthropoda</taxon>
        <taxon>Chelicerata</taxon>
        <taxon>Arachnida</taxon>
        <taxon>Araneae</taxon>
        <taxon>Mesothelae</taxon>
        <taxon>Liphistiidae</taxon>
        <taxon>Liphistius</taxon>
    </lineage>
</organism>
<evidence type="ECO:0000256" key="9">
    <source>
        <dbReference type="ARBA" id="ARBA00022792"/>
    </source>
</evidence>
<dbReference type="InterPro" id="IPR001750">
    <property type="entry name" value="ND/Mrp_TM"/>
</dbReference>
<evidence type="ECO:0000256" key="2">
    <source>
        <dbReference type="ARBA" id="ARBA00004448"/>
    </source>
</evidence>
<keyword evidence="6" id="KW-0813">Transport</keyword>
<comment type="subcellular location">
    <subcellularLocation>
        <location evidence="2 18">Mitochondrion inner membrane</location>
        <topology evidence="2 18">Multi-pass membrane protein</topology>
    </subcellularLocation>
</comment>
<evidence type="ECO:0000256" key="7">
    <source>
        <dbReference type="ARBA" id="ARBA00022660"/>
    </source>
</evidence>
<keyword evidence="16 18" id="KW-0472">Membrane</keyword>
<evidence type="ECO:0000256" key="16">
    <source>
        <dbReference type="ARBA" id="ARBA00023136"/>
    </source>
</evidence>
<evidence type="ECO:0000256" key="15">
    <source>
        <dbReference type="ARBA" id="ARBA00023128"/>
    </source>
</evidence>
<comment type="catalytic activity">
    <reaction evidence="17 18">
        <text>a ubiquinone + NADH + 5 H(+)(in) = a ubiquinol + NAD(+) + 4 H(+)(out)</text>
        <dbReference type="Rhea" id="RHEA:29091"/>
        <dbReference type="Rhea" id="RHEA-COMP:9565"/>
        <dbReference type="Rhea" id="RHEA-COMP:9566"/>
        <dbReference type="ChEBI" id="CHEBI:15378"/>
        <dbReference type="ChEBI" id="CHEBI:16389"/>
        <dbReference type="ChEBI" id="CHEBI:17976"/>
        <dbReference type="ChEBI" id="CHEBI:57540"/>
        <dbReference type="ChEBI" id="CHEBI:57945"/>
        <dbReference type="EC" id="7.1.1.2"/>
    </reaction>
</comment>
<feature type="transmembrane region" description="Helical" evidence="18">
    <location>
        <begin position="185"/>
        <end position="202"/>
    </location>
</feature>
<comment type="function">
    <text evidence="18">Core subunit of the mitochondrial membrane respiratory chain NADH dehydrogenase (Complex I) which catalyzes electron transfer from NADH through the respiratory chain, using ubiquinone as an electron acceptor. Essential for the catalytic activity and assembly of complex I.</text>
</comment>
<evidence type="ECO:0000256" key="17">
    <source>
        <dbReference type="ARBA" id="ARBA00049551"/>
    </source>
</evidence>
<evidence type="ECO:0000256" key="8">
    <source>
        <dbReference type="ARBA" id="ARBA00022692"/>
    </source>
</evidence>
<gene>
    <name evidence="20" type="primary">NAD2</name>
</gene>
<sequence>MPFPNFFFFLLMFSIIFAVSSTSWFLVWVSLEINTISFLALIFNENNKFSSDSCFKYFFVQSISSSVLIFSSQYIFNFNMFPILMTLAIILKLGAAPFHFWFISMMQNSSWIPCLILSTLQKFIPLSLLLMSNFKFMNLFIFSSAIMGSIGGLNQTNLKSLLAFSSISHIGWMLSTLNTSSLLPLIYLSLYSFLILPIIFIFNKYSLISSKMINSLPKREQTFTFTLLLSLGGVPPLLGFFPKWMMIYHLIHTSFMIPIILILSSILNLYFYIRITYGVILMNSTSPSPNLLPSFPTPLPIALSLSLLTLPIFPFIY</sequence>
<feature type="transmembrane region" description="Helical" evidence="18">
    <location>
        <begin position="82"/>
        <end position="103"/>
    </location>
</feature>
<keyword evidence="11 18" id="KW-0249">Electron transport</keyword>
<keyword evidence="9 18" id="KW-0999">Mitochondrion inner membrane</keyword>
<feature type="domain" description="NADH:quinone oxidoreductase/Mrp antiporter transmembrane" evidence="19">
    <location>
        <begin position="79"/>
        <end position="264"/>
    </location>
</feature>
<keyword evidence="13 18" id="KW-0520">NAD</keyword>
<dbReference type="AlphaFoldDB" id="L7NW47"/>
<evidence type="ECO:0000256" key="1">
    <source>
        <dbReference type="ARBA" id="ARBA00003257"/>
    </source>
</evidence>
<name>L7NW47_LIPER</name>
<evidence type="ECO:0000256" key="3">
    <source>
        <dbReference type="ARBA" id="ARBA00007012"/>
    </source>
</evidence>
<keyword evidence="14 18" id="KW-0830">Ubiquinone</keyword>
<evidence type="ECO:0000256" key="12">
    <source>
        <dbReference type="ARBA" id="ARBA00022989"/>
    </source>
</evidence>
<feature type="transmembrane region" description="Helical" evidence="18">
    <location>
        <begin position="223"/>
        <end position="241"/>
    </location>
</feature>
<evidence type="ECO:0000313" key="20">
    <source>
        <dbReference type="EMBL" id="AFC77882.1"/>
    </source>
</evidence>
<protein>
    <recommendedName>
        <fullName evidence="5 18">NADH-ubiquinone oxidoreductase chain 2</fullName>
        <ecNumber evidence="4 18">7.1.1.2</ecNumber>
    </recommendedName>
</protein>
<dbReference type="PANTHER" id="PTHR46552">
    <property type="entry name" value="NADH-UBIQUINONE OXIDOREDUCTASE CHAIN 2"/>
    <property type="match status" value="1"/>
</dbReference>
<feature type="transmembrane region" description="Helical" evidence="18">
    <location>
        <begin position="247"/>
        <end position="273"/>
    </location>
</feature>
<keyword evidence="15 18" id="KW-0496">Mitochondrion</keyword>
<dbReference type="GO" id="GO:0008137">
    <property type="term" value="F:NADH dehydrogenase (ubiquinone) activity"/>
    <property type="evidence" value="ECO:0007669"/>
    <property type="project" value="UniProtKB-EC"/>
</dbReference>
<evidence type="ECO:0000256" key="18">
    <source>
        <dbReference type="RuleBase" id="RU003403"/>
    </source>
</evidence>
<keyword evidence="10 18" id="KW-1278">Translocase</keyword>
<evidence type="ECO:0000256" key="11">
    <source>
        <dbReference type="ARBA" id="ARBA00022982"/>
    </source>
</evidence>
<evidence type="ECO:0000259" key="19">
    <source>
        <dbReference type="Pfam" id="PF00361"/>
    </source>
</evidence>
<evidence type="ECO:0000256" key="13">
    <source>
        <dbReference type="ARBA" id="ARBA00023027"/>
    </source>
</evidence>
<dbReference type="Pfam" id="PF00361">
    <property type="entry name" value="Proton_antipo_M"/>
    <property type="match status" value="1"/>
</dbReference>
<geneLocation type="mitochondrion" evidence="20"/>
<dbReference type="GO" id="GO:0006120">
    <property type="term" value="P:mitochondrial electron transport, NADH to ubiquinone"/>
    <property type="evidence" value="ECO:0007669"/>
    <property type="project" value="InterPro"/>
</dbReference>
<keyword evidence="7 18" id="KW-0679">Respiratory chain</keyword>
<comment type="similarity">
    <text evidence="3 18">Belongs to the complex I subunit 2 family.</text>
</comment>
<proteinExistence type="inferred from homology"/>
<accession>L7NW47</accession>
<dbReference type="InterPro" id="IPR003917">
    <property type="entry name" value="NADH_UbQ_OxRdtase_chain2"/>
</dbReference>
<dbReference type="PANTHER" id="PTHR46552:SF1">
    <property type="entry name" value="NADH-UBIQUINONE OXIDOREDUCTASE CHAIN 2"/>
    <property type="match status" value="1"/>
</dbReference>
<dbReference type="EMBL" id="JQ407803">
    <property type="protein sequence ID" value="AFC77882.1"/>
    <property type="molecule type" value="Genomic_DNA"/>
</dbReference>
<evidence type="ECO:0000256" key="10">
    <source>
        <dbReference type="ARBA" id="ARBA00022967"/>
    </source>
</evidence>
<evidence type="ECO:0000256" key="6">
    <source>
        <dbReference type="ARBA" id="ARBA00022448"/>
    </source>
</evidence>
<dbReference type="InterPro" id="IPR050175">
    <property type="entry name" value="Complex_I_Subunit_2"/>
</dbReference>